<evidence type="ECO:0000313" key="1">
    <source>
        <dbReference type="EMBL" id="CAG9950985.1"/>
    </source>
</evidence>
<dbReference type="EMBL" id="CADEHS020000213">
    <property type="protein sequence ID" value="CAG9950985.1"/>
    <property type="molecule type" value="Genomic_DNA"/>
</dbReference>
<dbReference type="Proteomes" id="UP000836387">
    <property type="component" value="Unassembled WGS sequence"/>
</dbReference>
<protein>
    <submittedName>
        <fullName evidence="1">Uncharacterized protein</fullName>
    </submittedName>
</protein>
<comment type="caution">
    <text evidence="1">The sequence shown here is derived from an EMBL/GenBank/DDBJ whole genome shotgun (WGS) entry which is preliminary data.</text>
</comment>
<evidence type="ECO:0000313" key="2">
    <source>
        <dbReference type="Proteomes" id="UP000836387"/>
    </source>
</evidence>
<reference evidence="1" key="2">
    <citation type="submission" date="2021-10" db="EMBL/GenBank/DDBJ databases">
        <authorList>
            <person name="Piombo E."/>
        </authorList>
    </citation>
    <scope>NUCLEOTIDE SEQUENCE</scope>
</reference>
<gene>
    <name evidence="1" type="ORF">CRV2_00021490</name>
</gene>
<organism evidence="1 2">
    <name type="scientific">Clonostachys rosea f. rosea IK726</name>
    <dbReference type="NCBI Taxonomy" id="1349383"/>
    <lineage>
        <taxon>Eukaryota</taxon>
        <taxon>Fungi</taxon>
        <taxon>Dikarya</taxon>
        <taxon>Ascomycota</taxon>
        <taxon>Pezizomycotina</taxon>
        <taxon>Sordariomycetes</taxon>
        <taxon>Hypocreomycetidae</taxon>
        <taxon>Hypocreales</taxon>
        <taxon>Bionectriaceae</taxon>
        <taxon>Clonostachys</taxon>
    </lineage>
</organism>
<accession>A0ACA9UCC9</accession>
<sequence length="151" mass="17238">MASIPPFPDPAIAAPFEISEDVELYTRVDEAQREQPVDCTYRPDIPEADERGTRFQPFLIGPPRKPHIMQLPSTPLSLFQAFVPLYLANLWASYTNYNLPADQAITSNQVYLLLGILIYMGNHTEKRVRDHWSTSKPANPPYCTIHEPRDL</sequence>
<name>A0ACA9UCC9_BIOOC</name>
<proteinExistence type="predicted"/>
<reference evidence="1" key="1">
    <citation type="submission" date="2020-04" db="EMBL/GenBank/DDBJ databases">
        <authorList>
            <person name="Broberg M."/>
        </authorList>
    </citation>
    <scope>NUCLEOTIDE SEQUENCE</scope>
</reference>
<keyword evidence="2" id="KW-1185">Reference proteome</keyword>